<dbReference type="AlphaFoldDB" id="A0A069QDP9"/>
<dbReference type="EMBL" id="JNGW01000140">
    <property type="protein sequence ID" value="KDR50772.1"/>
    <property type="molecule type" value="Genomic_DNA"/>
</dbReference>
<dbReference type="PATRIC" id="fig|1122985.7.peg.3329"/>
<organism evidence="1 2">
    <name type="scientific">Hoylesella loescheii DSM 19665 = JCM 12249 = ATCC 15930</name>
    <dbReference type="NCBI Taxonomy" id="1122985"/>
    <lineage>
        <taxon>Bacteria</taxon>
        <taxon>Pseudomonadati</taxon>
        <taxon>Bacteroidota</taxon>
        <taxon>Bacteroidia</taxon>
        <taxon>Bacteroidales</taxon>
        <taxon>Prevotellaceae</taxon>
        <taxon>Hoylesella</taxon>
    </lineage>
</organism>
<accession>A0A069QDP9</accession>
<evidence type="ECO:0000313" key="1">
    <source>
        <dbReference type="EMBL" id="KDR50772.1"/>
    </source>
</evidence>
<comment type="caution">
    <text evidence="1">The sequence shown here is derived from an EMBL/GenBank/DDBJ whole genome shotgun (WGS) entry which is preliminary data.</text>
</comment>
<keyword evidence="2" id="KW-1185">Reference proteome</keyword>
<dbReference type="HOGENOM" id="CLU_2424475_0_0_10"/>
<protein>
    <submittedName>
        <fullName evidence="1">Uncharacterized protein</fullName>
    </submittedName>
</protein>
<evidence type="ECO:0000313" key="2">
    <source>
        <dbReference type="Proteomes" id="UP000027442"/>
    </source>
</evidence>
<dbReference type="Proteomes" id="UP000027442">
    <property type="component" value="Unassembled WGS sequence"/>
</dbReference>
<proteinExistence type="predicted"/>
<sequence length="91" mass="11222">MPNETISLDSTLFRNFKSFIKKFLGTGYRLMMHAFIQNLIKMKLRWVFLFNYMLHKIKRINHYVIQFIRYCGGQFAFWENNTIILIKRIFY</sequence>
<gene>
    <name evidence="1" type="ORF">HMPREF1991_03214</name>
</gene>
<reference evidence="1 2" key="1">
    <citation type="submission" date="2013-08" db="EMBL/GenBank/DDBJ databases">
        <authorList>
            <person name="Weinstock G."/>
            <person name="Sodergren E."/>
            <person name="Wylie T."/>
            <person name="Fulton L."/>
            <person name="Fulton R."/>
            <person name="Fronick C."/>
            <person name="O'Laughlin M."/>
            <person name="Godfrey J."/>
            <person name="Miner T."/>
            <person name="Herter B."/>
            <person name="Appelbaum E."/>
            <person name="Cordes M."/>
            <person name="Lek S."/>
            <person name="Wollam A."/>
            <person name="Pepin K.H."/>
            <person name="Palsikar V.B."/>
            <person name="Mitreva M."/>
            <person name="Wilson R.K."/>
        </authorList>
    </citation>
    <scope>NUCLEOTIDE SEQUENCE [LARGE SCALE GENOMIC DNA]</scope>
    <source>
        <strain evidence="1 2">ATCC 15930</strain>
    </source>
</reference>
<name>A0A069QDP9_HOYLO</name>